<keyword evidence="2" id="KW-0732">Signal</keyword>
<evidence type="ECO:0000256" key="1">
    <source>
        <dbReference type="SAM" id="MobiDB-lite"/>
    </source>
</evidence>
<name>A0A6L5YBL9_9BACT</name>
<dbReference type="InterPro" id="IPR011041">
    <property type="entry name" value="Quinoprot_gluc/sorb_DH_b-prop"/>
</dbReference>
<sequence length="509" mass="56251">MKARKLIVGALAALVSVSPAFAAPAKTRELYAADPGEGRVYRLEPGRKTELGFELHEVKSGGETRYYWAALDPNATDEALPESGVAFFAPDGRQSALLPLQGGFDGACVAASPDAARFVLSVPDGEAGRVNRVYDFAQMKPLTSVRGSIVDWGGPVWVDERRFVYTSFDDAKMKKPGLEGAEAGYLSVLLFDADSGETQALKAATPTDEYAMMGYCDGFVTMAHYYVDDASQWAAGGPEENEALRSERTYCWLPGWKPGEWWRTPKNVFSVDVKNGRVFAGEGRERREYAVELRQGQFQDAFSPFDDEAVRVDYYWFVAGGEGDPAGEIPVLYVFTLSQDSAEADDPALTAAFFVGEPERIRDVGISPKGERLIVAVGEEGSQVHDLELYRLSYYEHEAFCHLATLRPAYGAFYWFDPWRVVYSALNLEADLQSGREPGYALDVRVYDSAVGEDYRITESSTLDSYRAVGLSEDGDIEMEQISVPDLADWKDPGRERRTRLKGRMPAAG</sequence>
<dbReference type="EMBL" id="VUNH01000002">
    <property type="protein sequence ID" value="MST54927.1"/>
    <property type="molecule type" value="Genomic_DNA"/>
</dbReference>
<evidence type="ECO:0000313" key="4">
    <source>
        <dbReference type="Proteomes" id="UP000473699"/>
    </source>
</evidence>
<protein>
    <recommendedName>
        <fullName evidence="5">Translocation protein TolB</fullName>
    </recommendedName>
</protein>
<evidence type="ECO:0000256" key="2">
    <source>
        <dbReference type="SAM" id="SignalP"/>
    </source>
</evidence>
<organism evidence="3 4">
    <name type="scientific">Pyramidobacter porci</name>
    <dbReference type="NCBI Taxonomy" id="2605789"/>
    <lineage>
        <taxon>Bacteria</taxon>
        <taxon>Thermotogati</taxon>
        <taxon>Synergistota</taxon>
        <taxon>Synergistia</taxon>
        <taxon>Synergistales</taxon>
        <taxon>Dethiosulfovibrionaceae</taxon>
        <taxon>Pyramidobacter</taxon>
    </lineage>
</organism>
<feature type="chain" id="PRO_5026653362" description="Translocation protein TolB" evidence="2">
    <location>
        <begin position="23"/>
        <end position="509"/>
    </location>
</feature>
<dbReference type="RefSeq" id="WP_154528037.1">
    <property type="nucleotide sequence ID" value="NZ_VUNH01000002.1"/>
</dbReference>
<proteinExistence type="predicted"/>
<dbReference type="SUPFAM" id="SSF50952">
    <property type="entry name" value="Soluble quinoprotein glucose dehydrogenase"/>
    <property type="match status" value="1"/>
</dbReference>
<evidence type="ECO:0000313" key="3">
    <source>
        <dbReference type="EMBL" id="MST54927.1"/>
    </source>
</evidence>
<comment type="caution">
    <text evidence="3">The sequence shown here is derived from an EMBL/GenBank/DDBJ whole genome shotgun (WGS) entry which is preliminary data.</text>
</comment>
<gene>
    <name evidence="3" type="ORF">FYJ74_02520</name>
</gene>
<reference evidence="3 4" key="1">
    <citation type="submission" date="2019-08" db="EMBL/GenBank/DDBJ databases">
        <title>In-depth cultivation of the pig gut microbiome towards novel bacterial diversity and tailored functional studies.</title>
        <authorList>
            <person name="Wylensek D."/>
            <person name="Hitch T.C.A."/>
            <person name="Clavel T."/>
        </authorList>
    </citation>
    <scope>NUCLEOTIDE SEQUENCE [LARGE SCALE GENOMIC DNA]</scope>
    <source>
        <strain evidence="3 4">SM-530-WT-4B</strain>
    </source>
</reference>
<feature type="signal peptide" evidence="2">
    <location>
        <begin position="1"/>
        <end position="22"/>
    </location>
</feature>
<keyword evidence="4" id="KW-1185">Reference proteome</keyword>
<accession>A0A6L5YBL9</accession>
<evidence type="ECO:0008006" key="5">
    <source>
        <dbReference type="Google" id="ProtNLM"/>
    </source>
</evidence>
<dbReference type="Proteomes" id="UP000473699">
    <property type="component" value="Unassembled WGS sequence"/>
</dbReference>
<feature type="region of interest" description="Disordered" evidence="1">
    <location>
        <begin position="489"/>
        <end position="509"/>
    </location>
</feature>
<dbReference type="AlphaFoldDB" id="A0A6L5YBL9"/>